<keyword evidence="2" id="KW-1185">Reference proteome</keyword>
<proteinExistence type="predicted"/>
<evidence type="ECO:0000313" key="2">
    <source>
        <dbReference type="Proteomes" id="UP001150603"/>
    </source>
</evidence>
<evidence type="ECO:0000313" key="1">
    <source>
        <dbReference type="EMBL" id="KAJ1937278.1"/>
    </source>
</evidence>
<comment type="caution">
    <text evidence="1">The sequence shown here is derived from an EMBL/GenBank/DDBJ whole genome shotgun (WGS) entry which is preliminary data.</text>
</comment>
<name>A0ACC1J4R5_9FUNG</name>
<sequence length="195" mass="21453">MTTTENTAIDSAVVVAEAGDPAQPSSPEAAAVTPAAEDSAEDSADDPTKKENLRELREKAMAQYDSMAEDPKRLQRLNFLLEKSTAYVSFVAAKLESNRQDKKKTNKRKAPVSDAKQDTKTKKSKKKRGKRLEIAATADNGDAGSKKGDEEEEAEEEEEQRTISGEVVSERQPKLITGGIMREYQLEGMEWMASL</sequence>
<gene>
    <name evidence="1" type="primary">IRC5_2</name>
    <name evidence="1" type="ORF">FBU59_004800</name>
</gene>
<dbReference type="Proteomes" id="UP001150603">
    <property type="component" value="Unassembled WGS sequence"/>
</dbReference>
<protein>
    <submittedName>
        <fullName evidence="1">ATPase</fullName>
    </submittedName>
</protein>
<dbReference type="EMBL" id="JANBPW010003575">
    <property type="protein sequence ID" value="KAJ1937278.1"/>
    <property type="molecule type" value="Genomic_DNA"/>
</dbReference>
<reference evidence="1" key="1">
    <citation type="submission" date="2022-07" db="EMBL/GenBank/DDBJ databases">
        <title>Phylogenomic reconstructions and comparative analyses of Kickxellomycotina fungi.</title>
        <authorList>
            <person name="Reynolds N.K."/>
            <person name="Stajich J.E."/>
            <person name="Barry K."/>
            <person name="Grigoriev I.V."/>
            <person name="Crous P."/>
            <person name="Smith M.E."/>
        </authorList>
    </citation>
    <scope>NUCLEOTIDE SEQUENCE</scope>
    <source>
        <strain evidence="1">NRRL 5244</strain>
    </source>
</reference>
<accession>A0ACC1J4R5</accession>
<organism evidence="1 2">
    <name type="scientific">Linderina macrospora</name>
    <dbReference type="NCBI Taxonomy" id="4868"/>
    <lineage>
        <taxon>Eukaryota</taxon>
        <taxon>Fungi</taxon>
        <taxon>Fungi incertae sedis</taxon>
        <taxon>Zoopagomycota</taxon>
        <taxon>Kickxellomycotina</taxon>
        <taxon>Kickxellomycetes</taxon>
        <taxon>Kickxellales</taxon>
        <taxon>Kickxellaceae</taxon>
        <taxon>Linderina</taxon>
    </lineage>
</organism>
<feature type="non-terminal residue" evidence="1">
    <location>
        <position position="195"/>
    </location>
</feature>